<keyword evidence="1" id="KW-0812">Transmembrane</keyword>
<feature type="transmembrane region" description="Helical" evidence="1">
    <location>
        <begin position="12"/>
        <end position="34"/>
    </location>
</feature>
<gene>
    <name evidence="2" type="ORF">ACFOET_06910</name>
</gene>
<protein>
    <submittedName>
        <fullName evidence="2">Uncharacterized protein</fullName>
    </submittedName>
</protein>
<keyword evidence="1" id="KW-0472">Membrane</keyword>
<dbReference type="EMBL" id="JBHRTA010000022">
    <property type="protein sequence ID" value="MFC3197337.1"/>
    <property type="molecule type" value="Genomic_DNA"/>
</dbReference>
<evidence type="ECO:0000313" key="3">
    <source>
        <dbReference type="Proteomes" id="UP001595526"/>
    </source>
</evidence>
<reference evidence="3" key="1">
    <citation type="journal article" date="2019" name="Int. J. Syst. Evol. Microbiol.">
        <title>The Global Catalogue of Microorganisms (GCM) 10K type strain sequencing project: providing services to taxonomists for standard genome sequencing and annotation.</title>
        <authorList>
            <consortium name="The Broad Institute Genomics Platform"/>
            <consortium name="The Broad Institute Genome Sequencing Center for Infectious Disease"/>
            <person name="Wu L."/>
            <person name="Ma J."/>
        </authorList>
    </citation>
    <scope>NUCLEOTIDE SEQUENCE [LARGE SCALE GENOMIC DNA]</scope>
    <source>
        <strain evidence="3">KCTC 52416</strain>
    </source>
</reference>
<dbReference type="RefSeq" id="WP_379020932.1">
    <property type="nucleotide sequence ID" value="NZ_JBHRTA010000022.1"/>
</dbReference>
<evidence type="ECO:0000256" key="1">
    <source>
        <dbReference type="SAM" id="Phobius"/>
    </source>
</evidence>
<dbReference type="Proteomes" id="UP001595526">
    <property type="component" value="Unassembled WGS sequence"/>
</dbReference>
<evidence type="ECO:0000313" key="2">
    <source>
        <dbReference type="EMBL" id="MFC3197337.1"/>
    </source>
</evidence>
<accession>A0ABV7JPU0</accession>
<name>A0ABV7JPU0_9SPHI</name>
<keyword evidence="3" id="KW-1185">Reference proteome</keyword>
<organism evidence="2 3">
    <name type="scientific">Parapedobacter deserti</name>
    <dbReference type="NCBI Taxonomy" id="1912957"/>
    <lineage>
        <taxon>Bacteria</taxon>
        <taxon>Pseudomonadati</taxon>
        <taxon>Bacteroidota</taxon>
        <taxon>Sphingobacteriia</taxon>
        <taxon>Sphingobacteriales</taxon>
        <taxon>Sphingobacteriaceae</taxon>
        <taxon>Parapedobacter</taxon>
    </lineage>
</organism>
<keyword evidence="1" id="KW-1133">Transmembrane helix</keyword>
<proteinExistence type="predicted"/>
<comment type="caution">
    <text evidence="2">The sequence shown here is derived from an EMBL/GenBank/DDBJ whole genome shotgun (WGS) entry which is preliminary data.</text>
</comment>
<sequence>MFKPPIYLKSGALLLALLLAVIIGVLTGGLLLLLQYHRQYAAQAFRHERLQRNLHSATGLLLTQETTIYGDTTAMDLFGDGRDSAILIRRPWGAFDVGITYTYEQRDTLSSTFLIGRVLTDSERYALYLADENRPLSISGETRIQGDAFLPEAGIRKSYIENQAYAYDEVIHGGTMRHSGANLPALNSAIIERLAKYLQPASEAEWVISARDWFVATAGDSLHQPFHDRPLVLHGLDSITVSGLSITGQIIIVADRAVTVAADALLDNILLFAPAIRFADGFKGRLQAFARDSLVVGRECTFGFPSILGLVNIPKDSIVYAFQPLVRIDSASVVNGLVFSHFPGSEQLLANVMIGKSAIVNGQVYAGGLLELKGTVNGITLCRRFTLQTPSSLYENFVLNGVMDLTGLSPHYAGSPLLNAGRLGKVLNWLDKKNDEQSIRTSYASSPLP</sequence>